<dbReference type="EMBL" id="CP000805">
    <property type="protein sequence ID" value="ACD70892.1"/>
    <property type="molecule type" value="Genomic_DNA"/>
</dbReference>
<reference evidence="1 2" key="1">
    <citation type="journal article" date="2008" name="BMC Microbiol.">
        <title>Complete genome sequence of Treponema pallidum ssp. pallidum strain SS14 determined with oligonucleotide arrays.</title>
        <authorList>
            <person name="Matejkova P."/>
            <person name="Strouhal M."/>
            <person name="Smajs D."/>
            <person name="Norris S.J."/>
            <person name="Palzkill T."/>
            <person name="Petrosino J.F."/>
            <person name="Sodergren E."/>
            <person name="Norton J.E."/>
            <person name="Singh J."/>
            <person name="Richmond T.A."/>
            <person name="Molla M.N."/>
            <person name="Albert T.J."/>
            <person name="Weinstock G.M."/>
        </authorList>
    </citation>
    <scope>NUCLEOTIDE SEQUENCE [LARGE SCALE GENOMIC DNA]</scope>
    <source>
        <strain evidence="1 2">SS14</strain>
    </source>
</reference>
<name>A0A0H3BKM6_TREPS</name>
<organism evidence="1 2">
    <name type="scientific">Treponema pallidum subsp. pallidum (strain SS14)</name>
    <dbReference type="NCBI Taxonomy" id="455434"/>
    <lineage>
        <taxon>Bacteria</taxon>
        <taxon>Pseudomonadati</taxon>
        <taxon>Spirochaetota</taxon>
        <taxon>Spirochaetia</taxon>
        <taxon>Spirochaetales</taxon>
        <taxon>Treponemataceae</taxon>
        <taxon>Treponema</taxon>
    </lineage>
</organism>
<dbReference type="AlphaFoldDB" id="A0A0H3BKM6"/>
<dbReference type="Proteomes" id="UP000001202">
    <property type="component" value="Chromosome"/>
</dbReference>
<accession>A0A0H3BKM6</accession>
<dbReference type="KEGG" id="tpp:TPASS_0467"/>
<protein>
    <submittedName>
        <fullName evidence="1">Uncharacterized protein</fullName>
    </submittedName>
</protein>
<gene>
    <name evidence="1" type="ordered locus">TPASS_0467</name>
</gene>
<dbReference type="RefSeq" id="WP_010881916.1">
    <property type="nucleotide sequence ID" value="NC_010741.1"/>
</dbReference>
<proteinExistence type="predicted"/>
<dbReference type="GeneID" id="93876801"/>
<evidence type="ECO:0000313" key="2">
    <source>
        <dbReference type="Proteomes" id="UP000001202"/>
    </source>
</evidence>
<evidence type="ECO:0000313" key="1">
    <source>
        <dbReference type="EMBL" id="ACD70892.1"/>
    </source>
</evidence>
<sequence length="82" mass="9614">MNSYFSALPLKCVRRPFILSRNEGWGIKRFYVADEPHRSFLCMQEGVRRGGGESEITQRKADVLRKSIRSADRYKEDRSCRT</sequence>